<comment type="similarity">
    <text evidence="2">Belongs to the membrane fusion protein (MFP) (TC 8.A.1) family.</text>
</comment>
<dbReference type="SUPFAM" id="SSF111369">
    <property type="entry name" value="HlyD-like secretion proteins"/>
    <property type="match status" value="1"/>
</dbReference>
<sequence>MERLNVKSLVFVIAGLLLLVLQGCNSDKAVEETVVVKPVKVITVNSDAGYVERVFPGTVVAGEKAEIGFRVAGQLKELLVKAGERVERGQTIATLDTSDFQTQLRGLDSQLEGARASLVEAELNFKRNSVLLKDDIVSKATYDSAHSSFENARAQVKQLEQQREQARLNLEYTELRAPFDGVVAQTYVKNFENVQAQQRIVRLDDVEHLDVEVEVPELIIALLKSKKDAPKPSVRFAAMPDSLYEATLKEFETTANAATRTYTVTVTLPQPEGVNIYSGMTAEVIGYLPGDSANQGDGVRIPVSAVAVDEAQNPFVWVVQKDNTVKRTSVVLGAMQQDDYLLKSGLDFGAQVVTAGVHYLQEGQTVRVLQGEIGE</sequence>
<reference evidence="9 10" key="1">
    <citation type="submission" date="2015-01" db="EMBL/GenBank/DDBJ databases">
        <title>Desulfovibrio sp. JC271 draft genome sequence.</title>
        <authorList>
            <person name="Shivani Y."/>
            <person name="Subhash Y."/>
            <person name="Sasikala C."/>
            <person name="Ramana C.V."/>
        </authorList>
    </citation>
    <scope>NUCLEOTIDE SEQUENCE [LARGE SCALE GENOMIC DNA]</scope>
    <source>
        <strain evidence="9 10">JC271</strain>
    </source>
</reference>
<gene>
    <name evidence="9" type="ORF">SP90_13250</name>
</gene>
<dbReference type="Gene3D" id="2.40.50.100">
    <property type="match status" value="1"/>
</dbReference>
<evidence type="ECO:0000256" key="1">
    <source>
        <dbReference type="ARBA" id="ARBA00004196"/>
    </source>
</evidence>
<dbReference type="Pfam" id="PF25967">
    <property type="entry name" value="RND-MFP_C"/>
    <property type="match status" value="1"/>
</dbReference>
<dbReference type="InterPro" id="IPR058627">
    <property type="entry name" value="MdtA-like_C"/>
</dbReference>
<dbReference type="InterPro" id="IPR006143">
    <property type="entry name" value="RND_pump_MFP"/>
</dbReference>
<dbReference type="InterPro" id="IPR058624">
    <property type="entry name" value="MdtA-like_HH"/>
</dbReference>
<evidence type="ECO:0000259" key="8">
    <source>
        <dbReference type="Pfam" id="PF25967"/>
    </source>
</evidence>
<dbReference type="Pfam" id="PF25917">
    <property type="entry name" value="BSH_RND"/>
    <property type="match status" value="1"/>
</dbReference>
<dbReference type="Pfam" id="PF25954">
    <property type="entry name" value="Beta-barrel_RND_2"/>
    <property type="match status" value="1"/>
</dbReference>
<organism evidence="9 10">
    <name type="scientific">Halodesulfovibrio spirochaetisodalis</name>
    <dbReference type="NCBI Taxonomy" id="1560234"/>
    <lineage>
        <taxon>Bacteria</taxon>
        <taxon>Pseudomonadati</taxon>
        <taxon>Thermodesulfobacteriota</taxon>
        <taxon>Desulfovibrionia</taxon>
        <taxon>Desulfovibrionales</taxon>
        <taxon>Desulfovibrionaceae</taxon>
        <taxon>Halodesulfovibrio</taxon>
    </lineage>
</organism>
<dbReference type="RefSeq" id="WP_066857165.1">
    <property type="nucleotide sequence ID" value="NZ_JXMS01000027.1"/>
</dbReference>
<feature type="coiled-coil region" evidence="4">
    <location>
        <begin position="104"/>
        <end position="176"/>
    </location>
</feature>
<evidence type="ECO:0000256" key="2">
    <source>
        <dbReference type="ARBA" id="ARBA00009477"/>
    </source>
</evidence>
<dbReference type="PANTHER" id="PTHR30469:SF20">
    <property type="entry name" value="EFFLUX RND TRANSPORTER PERIPLASMIC ADAPTOR SUBUNIT"/>
    <property type="match status" value="1"/>
</dbReference>
<keyword evidence="4" id="KW-0175">Coiled coil</keyword>
<proteinExistence type="inferred from homology"/>
<evidence type="ECO:0000313" key="10">
    <source>
        <dbReference type="Proteomes" id="UP000091979"/>
    </source>
</evidence>
<dbReference type="STRING" id="1560234.SP90_13250"/>
<dbReference type="Gene3D" id="1.10.287.470">
    <property type="entry name" value="Helix hairpin bin"/>
    <property type="match status" value="1"/>
</dbReference>
<dbReference type="Gene3D" id="2.40.30.170">
    <property type="match status" value="1"/>
</dbReference>
<evidence type="ECO:0000256" key="3">
    <source>
        <dbReference type="ARBA" id="ARBA00022448"/>
    </source>
</evidence>
<dbReference type="NCBIfam" id="TIGR01730">
    <property type="entry name" value="RND_mfp"/>
    <property type="match status" value="1"/>
</dbReference>
<dbReference type="InterPro" id="IPR058792">
    <property type="entry name" value="Beta-barrel_RND_2"/>
</dbReference>
<dbReference type="Gene3D" id="2.40.420.20">
    <property type="match status" value="1"/>
</dbReference>
<accession>A0A1B7XA57</accession>
<feature type="domain" description="Multidrug resistance protein MdtA-like C-terminal permuted SH3" evidence="8">
    <location>
        <begin position="299"/>
        <end position="357"/>
    </location>
</feature>
<evidence type="ECO:0000313" key="9">
    <source>
        <dbReference type="EMBL" id="OBQ46261.1"/>
    </source>
</evidence>
<keyword evidence="10" id="KW-1185">Reference proteome</keyword>
<dbReference type="PANTHER" id="PTHR30469">
    <property type="entry name" value="MULTIDRUG RESISTANCE PROTEIN MDTA"/>
    <property type="match status" value="1"/>
</dbReference>
<dbReference type="PATRIC" id="fig|1560234.3.peg.1764"/>
<comment type="caution">
    <text evidence="9">The sequence shown here is derived from an EMBL/GenBank/DDBJ whole genome shotgun (WGS) entry which is preliminary data.</text>
</comment>
<feature type="domain" description="Multidrug resistance protein MdtA-like alpha-helical hairpin" evidence="5">
    <location>
        <begin position="107"/>
        <end position="173"/>
    </location>
</feature>
<dbReference type="AlphaFoldDB" id="A0A1B7XA57"/>
<dbReference type="GO" id="GO:0015562">
    <property type="term" value="F:efflux transmembrane transporter activity"/>
    <property type="evidence" value="ECO:0007669"/>
    <property type="project" value="TreeGrafter"/>
</dbReference>
<dbReference type="PROSITE" id="PS51257">
    <property type="entry name" value="PROKAR_LIPOPROTEIN"/>
    <property type="match status" value="1"/>
</dbReference>
<feature type="domain" description="CusB-like beta-barrel" evidence="7">
    <location>
        <begin position="211"/>
        <end position="284"/>
    </location>
</feature>
<name>A0A1B7XA57_9BACT</name>
<keyword evidence="3" id="KW-0813">Transport</keyword>
<evidence type="ECO:0000259" key="7">
    <source>
        <dbReference type="Pfam" id="PF25954"/>
    </source>
</evidence>
<evidence type="ECO:0000259" key="5">
    <source>
        <dbReference type="Pfam" id="PF25876"/>
    </source>
</evidence>
<dbReference type="InterPro" id="IPR058625">
    <property type="entry name" value="MdtA-like_BSH"/>
</dbReference>
<feature type="domain" description="Multidrug resistance protein MdtA-like barrel-sandwich hybrid" evidence="6">
    <location>
        <begin position="63"/>
        <end position="198"/>
    </location>
</feature>
<dbReference type="Proteomes" id="UP000091979">
    <property type="component" value="Unassembled WGS sequence"/>
</dbReference>
<evidence type="ECO:0000256" key="4">
    <source>
        <dbReference type="SAM" id="Coils"/>
    </source>
</evidence>
<evidence type="ECO:0000259" key="6">
    <source>
        <dbReference type="Pfam" id="PF25917"/>
    </source>
</evidence>
<protein>
    <submittedName>
        <fullName evidence="9">Uncharacterized protein</fullName>
    </submittedName>
</protein>
<dbReference type="EMBL" id="JXMS01000027">
    <property type="protein sequence ID" value="OBQ46261.1"/>
    <property type="molecule type" value="Genomic_DNA"/>
</dbReference>
<comment type="subcellular location">
    <subcellularLocation>
        <location evidence="1">Cell envelope</location>
    </subcellularLocation>
</comment>
<dbReference type="GO" id="GO:1990281">
    <property type="term" value="C:efflux pump complex"/>
    <property type="evidence" value="ECO:0007669"/>
    <property type="project" value="TreeGrafter"/>
</dbReference>
<dbReference type="Pfam" id="PF25876">
    <property type="entry name" value="HH_MFP_RND"/>
    <property type="match status" value="1"/>
</dbReference>